<protein>
    <submittedName>
        <fullName evidence="1">Uncharacterized protein</fullName>
    </submittedName>
</protein>
<dbReference type="RefSeq" id="WP_011711233.1">
    <property type="nucleotide sequence ID" value="NZ_BMIX01000002.1"/>
</dbReference>
<organism evidence="1 2">
    <name type="scientific">Christiangramia forsetii</name>
    <dbReference type="NCBI Taxonomy" id="411153"/>
    <lineage>
        <taxon>Bacteria</taxon>
        <taxon>Pseudomonadati</taxon>
        <taxon>Bacteroidota</taxon>
        <taxon>Flavobacteriia</taxon>
        <taxon>Flavobacteriales</taxon>
        <taxon>Flavobacteriaceae</taxon>
        <taxon>Christiangramia</taxon>
    </lineage>
</organism>
<evidence type="ECO:0000313" key="2">
    <source>
        <dbReference type="Proteomes" id="UP000605733"/>
    </source>
</evidence>
<keyword evidence="2" id="KW-1185">Reference proteome</keyword>
<accession>A0ABQ1WGZ9</accession>
<gene>
    <name evidence="1" type="ORF">GCM10011532_11290</name>
</gene>
<sequence length="309" mass="35989">MKPSNKLPELNYVGNEEKKLTLHLFFQILGKIRMCFASRKNHWWYITLYVYEKGFTTGPISINNGFDTFSLNLNILQSRLEITKSSGETKEFDLYKGLSVATFYNNVINFLEDLEIQVEIKEKPYDLNIDKEFSEITDIHNYDKEYSTSFWKTFQWVDSAFKEFSGRFYGKTCPIHLYWHSMDLAVTRFSGKKAPEMAKEARISDRDAYTHECISFGFWAGDKNVQEPAFYSYTYPGPENMNLQELNPKTANWVLNNGSYMAILTYADLKKENNPRNVLLDFMESAYQAGAKLAGWDVKTFEVPTLKDL</sequence>
<name>A0ABQ1WGZ9_9FLAO</name>
<dbReference type="Proteomes" id="UP000605733">
    <property type="component" value="Unassembled WGS sequence"/>
</dbReference>
<proteinExistence type="predicted"/>
<reference evidence="2" key="1">
    <citation type="journal article" date="2019" name="Int. J. Syst. Evol. Microbiol.">
        <title>The Global Catalogue of Microorganisms (GCM) 10K type strain sequencing project: providing services to taxonomists for standard genome sequencing and annotation.</title>
        <authorList>
            <consortium name="The Broad Institute Genomics Platform"/>
            <consortium name="The Broad Institute Genome Sequencing Center for Infectious Disease"/>
            <person name="Wu L."/>
            <person name="Ma J."/>
        </authorList>
    </citation>
    <scope>NUCLEOTIDE SEQUENCE [LARGE SCALE GENOMIC DNA]</scope>
    <source>
        <strain evidence="2">CGMCC 1.15422</strain>
    </source>
</reference>
<dbReference type="EMBL" id="BMIX01000002">
    <property type="protein sequence ID" value="GGG29555.1"/>
    <property type="molecule type" value="Genomic_DNA"/>
</dbReference>
<dbReference type="InterPro" id="IPR046038">
    <property type="entry name" value="DUF5996"/>
</dbReference>
<dbReference type="Pfam" id="PF19459">
    <property type="entry name" value="DUF5996"/>
    <property type="match status" value="1"/>
</dbReference>
<evidence type="ECO:0000313" key="1">
    <source>
        <dbReference type="EMBL" id="GGG29555.1"/>
    </source>
</evidence>
<comment type="caution">
    <text evidence="1">The sequence shown here is derived from an EMBL/GenBank/DDBJ whole genome shotgun (WGS) entry which is preliminary data.</text>
</comment>